<evidence type="ECO:0000313" key="8">
    <source>
        <dbReference type="EMBL" id="QKW53937.1"/>
    </source>
</evidence>
<organism evidence="8 9">
    <name type="scientific">Streptomyces buecherae</name>
    <dbReference type="NCBI Taxonomy" id="2763006"/>
    <lineage>
        <taxon>Bacteria</taxon>
        <taxon>Bacillati</taxon>
        <taxon>Actinomycetota</taxon>
        <taxon>Actinomycetes</taxon>
        <taxon>Kitasatosporales</taxon>
        <taxon>Streptomycetaceae</taxon>
        <taxon>Streptomyces</taxon>
    </lineage>
</organism>
<evidence type="ECO:0000256" key="1">
    <source>
        <dbReference type="ARBA" id="ARBA00001974"/>
    </source>
</evidence>
<dbReference type="Gene3D" id="3.50.50.60">
    <property type="entry name" value="FAD/NAD(P)-binding domain"/>
    <property type="match status" value="1"/>
</dbReference>
<dbReference type="Pfam" id="PF01494">
    <property type="entry name" value="FAD_binding_3"/>
    <property type="match status" value="1"/>
</dbReference>
<keyword evidence="4" id="KW-0560">Oxidoreductase</keyword>
<dbReference type="PANTHER" id="PTHR13789">
    <property type="entry name" value="MONOOXYGENASE"/>
    <property type="match status" value="1"/>
</dbReference>
<evidence type="ECO:0000256" key="5">
    <source>
        <dbReference type="ARBA" id="ARBA00023033"/>
    </source>
</evidence>
<sequence length="427" mass="46501">MDARPATRRLVAPRGPGGAAPVGVPEGQREVGVGVRVPFLIIGGGIGGMTAGLCLARAGFDVHVVEQAPEFGELGAGIQLAPNALRVLTALDLGPDLAAVAVYPRNLVFLHADTGRRLTTVDLGDAFRARYGQPYTVLHRGDLLDILLAACRAHERVTLESGREVVEVRDAEGESATVRFADGETYACEAVIGADGLWSRTRALVADDAPLCSGYVAYRGTVPAGDLPDSVRPDDELVWIGPGKHLVRYPIRRGELHNQVAVFRSRRYRPEIAASDDWGTADELREHFAEGTEQVRAAVALLGTHRRWPMYDRAPIDNWTTGRVTLLGDAAHPMLQYLAQGACQAIEDAECLARHLAAHDGKAPAAFAAYQAERIPRTATVQRLARAWGEVWHDDGPVIPALRDRLFARRAPDDYTDLDWLYQRPTR</sequence>
<dbReference type="PRINTS" id="PR00420">
    <property type="entry name" value="RNGMNOXGNASE"/>
</dbReference>
<keyword evidence="5 8" id="KW-0503">Monooxygenase</keyword>
<dbReference type="EMBL" id="CP054929">
    <property type="protein sequence ID" value="QKW53937.1"/>
    <property type="molecule type" value="Genomic_DNA"/>
</dbReference>
<dbReference type="SUPFAM" id="SSF51905">
    <property type="entry name" value="FAD/NAD(P)-binding domain"/>
    <property type="match status" value="1"/>
</dbReference>
<keyword evidence="3" id="KW-0274">FAD</keyword>
<dbReference type="InterPro" id="IPR036188">
    <property type="entry name" value="FAD/NAD-bd_sf"/>
</dbReference>
<evidence type="ECO:0000313" key="9">
    <source>
        <dbReference type="Proteomes" id="UP000509303"/>
    </source>
</evidence>
<evidence type="ECO:0000256" key="2">
    <source>
        <dbReference type="ARBA" id="ARBA00022630"/>
    </source>
</evidence>
<keyword evidence="2" id="KW-0285">Flavoprotein</keyword>
<keyword evidence="9" id="KW-1185">Reference proteome</keyword>
<dbReference type="AlphaFoldDB" id="A0A7H8NHF2"/>
<reference evidence="8 9" key="1">
    <citation type="submission" date="2020-06" db="EMBL/GenBank/DDBJ databases">
        <title>Genome mining for natural products.</title>
        <authorList>
            <person name="Zhang B."/>
            <person name="Shi J."/>
            <person name="Ge H."/>
        </authorList>
    </citation>
    <scope>NUCLEOTIDE SEQUENCE [LARGE SCALE GENOMIC DNA]</scope>
    <source>
        <strain evidence="8 9">NA00687</strain>
    </source>
</reference>
<comment type="cofactor">
    <cofactor evidence="1">
        <name>FAD</name>
        <dbReference type="ChEBI" id="CHEBI:57692"/>
    </cofactor>
</comment>
<dbReference type="Proteomes" id="UP000509303">
    <property type="component" value="Chromosome"/>
</dbReference>
<evidence type="ECO:0000256" key="3">
    <source>
        <dbReference type="ARBA" id="ARBA00022827"/>
    </source>
</evidence>
<proteinExistence type="predicted"/>
<feature type="domain" description="FAD-binding" evidence="7">
    <location>
        <begin position="37"/>
        <end position="382"/>
    </location>
</feature>
<protein>
    <submittedName>
        <fullName evidence="8">FAD-dependent monooxygenase</fullName>
    </submittedName>
</protein>
<feature type="region of interest" description="Disordered" evidence="6">
    <location>
        <begin position="1"/>
        <end position="25"/>
    </location>
</feature>
<accession>A0A7H8NHF2</accession>
<evidence type="ECO:0000256" key="4">
    <source>
        <dbReference type="ARBA" id="ARBA00023002"/>
    </source>
</evidence>
<dbReference type="InterPro" id="IPR002938">
    <property type="entry name" value="FAD-bd"/>
</dbReference>
<gene>
    <name evidence="8" type="ORF">HUT08_35200</name>
</gene>
<evidence type="ECO:0000256" key="6">
    <source>
        <dbReference type="SAM" id="MobiDB-lite"/>
    </source>
</evidence>
<name>A0A7H8NHF2_9ACTN</name>
<dbReference type="GO" id="GO:0071949">
    <property type="term" value="F:FAD binding"/>
    <property type="evidence" value="ECO:0007669"/>
    <property type="project" value="InterPro"/>
</dbReference>
<dbReference type="InterPro" id="IPR050493">
    <property type="entry name" value="FAD-dep_Monooxygenase_BioMet"/>
</dbReference>
<dbReference type="PANTHER" id="PTHR13789:SF318">
    <property type="entry name" value="GERANYLGERANYL DIPHOSPHATE REDUCTASE"/>
    <property type="match status" value="1"/>
</dbReference>
<dbReference type="GO" id="GO:0004497">
    <property type="term" value="F:monooxygenase activity"/>
    <property type="evidence" value="ECO:0007669"/>
    <property type="project" value="UniProtKB-KW"/>
</dbReference>
<evidence type="ECO:0000259" key="7">
    <source>
        <dbReference type="Pfam" id="PF01494"/>
    </source>
</evidence>
<dbReference type="SUPFAM" id="SSF54373">
    <property type="entry name" value="FAD-linked reductases, C-terminal domain"/>
    <property type="match status" value="1"/>
</dbReference>